<reference evidence="5 6" key="1">
    <citation type="submission" date="2015-12" db="EMBL/GenBank/DDBJ databases">
        <title>Genome sequence of Mucilaginibacter gotjawali.</title>
        <authorList>
            <person name="Lee J.S."/>
            <person name="Lee K.C."/>
            <person name="Kim K.K."/>
            <person name="Lee B.W."/>
        </authorList>
    </citation>
    <scope>NUCLEOTIDE SEQUENCE [LARGE SCALE GENOMIC DNA]</scope>
    <source>
        <strain evidence="5 6">SA3-7</strain>
    </source>
</reference>
<evidence type="ECO:0000313" key="6">
    <source>
        <dbReference type="Proteomes" id="UP000218263"/>
    </source>
</evidence>
<dbReference type="InterPro" id="IPR050204">
    <property type="entry name" value="AraC_XylS_family_regulators"/>
</dbReference>
<dbReference type="AlphaFoldDB" id="A0A110B2S3"/>
<organism evidence="5 6">
    <name type="scientific">Mucilaginibacter gotjawali</name>
    <dbReference type="NCBI Taxonomy" id="1550579"/>
    <lineage>
        <taxon>Bacteria</taxon>
        <taxon>Pseudomonadati</taxon>
        <taxon>Bacteroidota</taxon>
        <taxon>Sphingobacteriia</taxon>
        <taxon>Sphingobacteriales</taxon>
        <taxon>Sphingobacteriaceae</taxon>
        <taxon>Mucilaginibacter</taxon>
    </lineage>
</organism>
<evidence type="ECO:0000256" key="2">
    <source>
        <dbReference type="ARBA" id="ARBA00023125"/>
    </source>
</evidence>
<dbReference type="EMBL" id="AP017313">
    <property type="protein sequence ID" value="BAU53723.1"/>
    <property type="molecule type" value="Genomic_DNA"/>
</dbReference>
<evidence type="ECO:0000256" key="3">
    <source>
        <dbReference type="ARBA" id="ARBA00023163"/>
    </source>
</evidence>
<dbReference type="GO" id="GO:0003700">
    <property type="term" value="F:DNA-binding transcription factor activity"/>
    <property type="evidence" value="ECO:0007669"/>
    <property type="project" value="InterPro"/>
</dbReference>
<sequence>MSLIINCIWFWYGYYEYFRIKYIIMRPSFIKEVAKITDSLDIRISTRFGAGNGAGKHEHEHANLVFILDGGCVERRQYSTYEREAADITFLHAGEAHETNFAEIPTRYISLDIKPKAFAENNLAEKDILNAIKKSPDAKFLMLKMYRELLYNDDFTTDSVKMLFSEFASLSQAIALKKSLPTWVGIVYQLLNDKWNETITLKELSQASGVNPITISKHFSTYFACTLGSYLRKLRVERSLSLIKNEGASLTHTAYVCNFSDQSHFIRNFRTYTSLSPKQYQKL</sequence>
<protein>
    <submittedName>
        <fullName evidence="5">HTH-type transcriptional activator RhaS</fullName>
    </submittedName>
</protein>
<dbReference type="GO" id="GO:0043565">
    <property type="term" value="F:sequence-specific DNA binding"/>
    <property type="evidence" value="ECO:0007669"/>
    <property type="project" value="InterPro"/>
</dbReference>
<keyword evidence="2" id="KW-0238">DNA-binding</keyword>
<dbReference type="InterPro" id="IPR009057">
    <property type="entry name" value="Homeodomain-like_sf"/>
</dbReference>
<keyword evidence="6" id="KW-1185">Reference proteome</keyword>
<dbReference type="Pfam" id="PF12833">
    <property type="entry name" value="HTH_18"/>
    <property type="match status" value="1"/>
</dbReference>
<dbReference type="KEGG" id="mgot:MgSA37_01893"/>
<dbReference type="Proteomes" id="UP000218263">
    <property type="component" value="Chromosome"/>
</dbReference>
<dbReference type="Gene3D" id="1.10.10.60">
    <property type="entry name" value="Homeodomain-like"/>
    <property type="match status" value="1"/>
</dbReference>
<dbReference type="InterPro" id="IPR018060">
    <property type="entry name" value="HTH_AraC"/>
</dbReference>
<gene>
    <name evidence="5" type="primary">rhaS_2</name>
    <name evidence="5" type="ORF">MgSA37_01893</name>
</gene>
<evidence type="ECO:0000313" key="5">
    <source>
        <dbReference type="EMBL" id="BAU53723.1"/>
    </source>
</evidence>
<dbReference type="PROSITE" id="PS01124">
    <property type="entry name" value="HTH_ARAC_FAMILY_2"/>
    <property type="match status" value="1"/>
</dbReference>
<feature type="domain" description="HTH araC/xylS-type" evidence="4">
    <location>
        <begin position="185"/>
        <end position="283"/>
    </location>
</feature>
<keyword evidence="1" id="KW-0805">Transcription regulation</keyword>
<dbReference type="SMART" id="SM00342">
    <property type="entry name" value="HTH_ARAC"/>
    <property type="match status" value="1"/>
</dbReference>
<evidence type="ECO:0000259" key="4">
    <source>
        <dbReference type="PROSITE" id="PS01124"/>
    </source>
</evidence>
<accession>A0A110B2S3</accession>
<dbReference type="PANTHER" id="PTHR46796">
    <property type="entry name" value="HTH-TYPE TRANSCRIPTIONAL ACTIVATOR RHAS-RELATED"/>
    <property type="match status" value="1"/>
</dbReference>
<dbReference type="PANTHER" id="PTHR46796:SF13">
    <property type="entry name" value="HTH-TYPE TRANSCRIPTIONAL ACTIVATOR RHAS"/>
    <property type="match status" value="1"/>
</dbReference>
<keyword evidence="3" id="KW-0804">Transcription</keyword>
<dbReference type="SUPFAM" id="SSF46689">
    <property type="entry name" value="Homeodomain-like"/>
    <property type="match status" value="1"/>
</dbReference>
<proteinExistence type="predicted"/>
<name>A0A110B2S3_9SPHI</name>
<evidence type="ECO:0000256" key="1">
    <source>
        <dbReference type="ARBA" id="ARBA00023015"/>
    </source>
</evidence>